<gene>
    <name evidence="2" type="ORF">ACFOD3_03775</name>
</gene>
<dbReference type="Proteomes" id="UP001595420">
    <property type="component" value="Unassembled WGS sequence"/>
</dbReference>
<name>A0ABV7BR76_9PROT</name>
<feature type="signal peptide" evidence="1">
    <location>
        <begin position="1"/>
        <end position="17"/>
    </location>
</feature>
<sequence>MRLVLALLLVASLVAAAQTPARGDWNAEKCARYSADWPRALEMFGRQGLSAEFLDRHAAFLDSGCRSRIEVCPRSAQELALADAMTIAAMNSGMASSFVPFRCGGG</sequence>
<reference evidence="3" key="1">
    <citation type="journal article" date="2019" name="Int. J. Syst. Evol. Microbiol.">
        <title>The Global Catalogue of Microorganisms (GCM) 10K type strain sequencing project: providing services to taxonomists for standard genome sequencing and annotation.</title>
        <authorList>
            <consortium name="The Broad Institute Genomics Platform"/>
            <consortium name="The Broad Institute Genome Sequencing Center for Infectious Disease"/>
            <person name="Wu L."/>
            <person name="Ma J."/>
        </authorList>
    </citation>
    <scope>NUCLEOTIDE SEQUENCE [LARGE SCALE GENOMIC DNA]</scope>
    <source>
        <strain evidence="3">CGMCC 1.16855</strain>
    </source>
</reference>
<evidence type="ECO:0000313" key="2">
    <source>
        <dbReference type="EMBL" id="MFC2998998.1"/>
    </source>
</evidence>
<proteinExistence type="predicted"/>
<comment type="caution">
    <text evidence="2">The sequence shown here is derived from an EMBL/GenBank/DDBJ whole genome shotgun (WGS) entry which is preliminary data.</text>
</comment>
<protein>
    <submittedName>
        <fullName evidence="2">Uncharacterized protein</fullName>
    </submittedName>
</protein>
<organism evidence="2 3">
    <name type="scientific">Falsiroseomonas tokyonensis</name>
    <dbReference type="NCBI Taxonomy" id="430521"/>
    <lineage>
        <taxon>Bacteria</taxon>
        <taxon>Pseudomonadati</taxon>
        <taxon>Pseudomonadota</taxon>
        <taxon>Alphaproteobacteria</taxon>
        <taxon>Acetobacterales</taxon>
        <taxon>Roseomonadaceae</taxon>
        <taxon>Falsiroseomonas</taxon>
    </lineage>
</organism>
<feature type="chain" id="PRO_5045101412" evidence="1">
    <location>
        <begin position="18"/>
        <end position="106"/>
    </location>
</feature>
<dbReference type="RefSeq" id="WP_216834725.1">
    <property type="nucleotide sequence ID" value="NZ_JAFNJS010000001.1"/>
</dbReference>
<keyword evidence="1" id="KW-0732">Signal</keyword>
<dbReference type="EMBL" id="JBHRSB010000001">
    <property type="protein sequence ID" value="MFC2998998.1"/>
    <property type="molecule type" value="Genomic_DNA"/>
</dbReference>
<evidence type="ECO:0000256" key="1">
    <source>
        <dbReference type="SAM" id="SignalP"/>
    </source>
</evidence>
<evidence type="ECO:0000313" key="3">
    <source>
        <dbReference type="Proteomes" id="UP001595420"/>
    </source>
</evidence>
<accession>A0ABV7BR76</accession>
<keyword evidence="3" id="KW-1185">Reference proteome</keyword>